<proteinExistence type="predicted"/>
<dbReference type="Pfam" id="PF14229">
    <property type="entry name" value="DUF4332"/>
    <property type="match status" value="2"/>
</dbReference>
<sequence length="1023" mass="114245">MFVLRTELATTPAWMQGPDWDLRKSPAMKIQHLAFDRYEGQDPRIALDLTNGLNVVDARQPLLARQLADLVGHVLYGARVCDRDAIVHDHPGYVDVDSSLGRFRMERHADRANRGTYTEPRLTVAPLEGHHAQPGTARQLLKGLSPEVAARLLVLRRSDDDQLQWLLSESLATELHRIERVHPEHVESRDIPHDASDLFTTRDRLSHQIELLLAEKRRSSEALEAAISELSLEYDAAQHRHAECQHELDEVLARLAELETQLRYHELSEFVGRTADEAYHQDQQSLLADLDEEIAKWRRALAELEAREAQIRQQLSQRHPDDSSPLLPLADQRAAIMVAHRLVADLDSEVARYARPSDSHACLCRHTHARLHPLVDTLGQQIEKLAGLVEQYEAAVAMDQLKLEAAHLERSQQELRATIDHLLDRRQSRMRTSRARNKVEGLDVQALPKDWQRLREDLENQRGDLTGELEEADRHIHSLLSRRDRLHHERAELMNDANLVQLRQDLDEVTRRIETHAPRSASTIGYSVAPWRASDILAKLSDGRLREVRLAEGGRQATVLNRHGSTIRQSDLNEVDRRLLSISLQLAAVAGVAQWGLRLPLVVADPFAELPAAESAILALVLQDLGRAGHQVLVSTSSTAVVDRLRSTGQAILTVGGPQTPSTSEPVTTGLRAFQAKTITTPIEVEEDQEDNGCALSLDDSIDRFAVFGEDTKQLFSAIGIHEIRDLLDADADDVSHALDRTGISGSIVELWQTHVAMLVYVPDLTLHDAQLLTSAGVRNLQQLADADAEELHEAMEEYLASPRGVRYRSRQGMGLRQVSRWIANAGSTRARWASTPYASRTANGTTRKVSQAPAPNGRRRSSTNGTRRAVPSRKERPLRFRLSRKSPVVDAPSIGPKTAKRLQKVGVQTVADLLSADCDALAESLDVRHINAETLVTWQHQAQLMCRVPELLARDVQVIVGCGFTTPEGIASAKASDLLEFAKSYLATPEGARALRNGEAPDLARVKKWIYWAENRRELEAA</sequence>
<feature type="coiled-coil region" evidence="1">
    <location>
        <begin position="213"/>
        <end position="314"/>
    </location>
</feature>
<dbReference type="OrthoDB" id="268732at2"/>
<accession>A0A518ARE1</accession>
<dbReference type="Proteomes" id="UP000315750">
    <property type="component" value="Chromosome"/>
</dbReference>
<feature type="region of interest" description="Disordered" evidence="2">
    <location>
        <begin position="837"/>
        <end position="878"/>
    </location>
</feature>
<feature type="domain" description="DUF4332" evidence="3">
    <location>
        <begin position="710"/>
        <end position="827"/>
    </location>
</feature>
<feature type="coiled-coil region" evidence="1">
    <location>
        <begin position="375"/>
        <end position="425"/>
    </location>
</feature>
<gene>
    <name evidence="4" type="ORF">Pan181_35040</name>
</gene>
<dbReference type="AlphaFoldDB" id="A0A518ARE1"/>
<dbReference type="KEGG" id="amuc:Pan181_35040"/>
<evidence type="ECO:0000256" key="1">
    <source>
        <dbReference type="SAM" id="Coils"/>
    </source>
</evidence>
<organism evidence="4 5">
    <name type="scientific">Aeoliella mucimassa</name>
    <dbReference type="NCBI Taxonomy" id="2527972"/>
    <lineage>
        <taxon>Bacteria</taxon>
        <taxon>Pseudomonadati</taxon>
        <taxon>Planctomycetota</taxon>
        <taxon>Planctomycetia</taxon>
        <taxon>Pirellulales</taxon>
        <taxon>Lacipirellulaceae</taxon>
        <taxon>Aeoliella</taxon>
    </lineage>
</organism>
<dbReference type="InterPro" id="IPR025567">
    <property type="entry name" value="DUF4332"/>
</dbReference>
<evidence type="ECO:0000313" key="4">
    <source>
        <dbReference type="EMBL" id="QDU57289.1"/>
    </source>
</evidence>
<evidence type="ECO:0000259" key="3">
    <source>
        <dbReference type="Pfam" id="PF14229"/>
    </source>
</evidence>
<dbReference type="Gene3D" id="1.10.150.20">
    <property type="entry name" value="5' to 3' exonuclease, C-terminal subdomain"/>
    <property type="match status" value="1"/>
</dbReference>
<protein>
    <recommendedName>
        <fullName evidence="3">DUF4332 domain-containing protein</fullName>
    </recommendedName>
</protein>
<dbReference type="Gene3D" id="3.40.50.300">
    <property type="entry name" value="P-loop containing nucleotide triphosphate hydrolases"/>
    <property type="match status" value="1"/>
</dbReference>
<keyword evidence="5" id="KW-1185">Reference proteome</keyword>
<evidence type="ECO:0000256" key="2">
    <source>
        <dbReference type="SAM" id="MobiDB-lite"/>
    </source>
</evidence>
<name>A0A518ARE1_9BACT</name>
<feature type="compositionally biased region" description="Polar residues" evidence="2">
    <location>
        <begin position="837"/>
        <end position="850"/>
    </location>
</feature>
<dbReference type="InterPro" id="IPR027417">
    <property type="entry name" value="P-loop_NTPase"/>
</dbReference>
<feature type="domain" description="DUF4332" evidence="3">
    <location>
        <begin position="893"/>
        <end position="1015"/>
    </location>
</feature>
<keyword evidence="1" id="KW-0175">Coiled coil</keyword>
<reference evidence="4 5" key="1">
    <citation type="submission" date="2019-02" db="EMBL/GenBank/DDBJ databases">
        <title>Deep-cultivation of Planctomycetes and their phenomic and genomic characterization uncovers novel biology.</title>
        <authorList>
            <person name="Wiegand S."/>
            <person name="Jogler M."/>
            <person name="Boedeker C."/>
            <person name="Pinto D."/>
            <person name="Vollmers J."/>
            <person name="Rivas-Marin E."/>
            <person name="Kohn T."/>
            <person name="Peeters S.H."/>
            <person name="Heuer A."/>
            <person name="Rast P."/>
            <person name="Oberbeckmann S."/>
            <person name="Bunk B."/>
            <person name="Jeske O."/>
            <person name="Meyerdierks A."/>
            <person name="Storesund J.E."/>
            <person name="Kallscheuer N."/>
            <person name="Luecker S."/>
            <person name="Lage O.M."/>
            <person name="Pohl T."/>
            <person name="Merkel B.J."/>
            <person name="Hornburger P."/>
            <person name="Mueller R.-W."/>
            <person name="Bruemmer F."/>
            <person name="Labrenz M."/>
            <person name="Spormann A.M."/>
            <person name="Op den Camp H."/>
            <person name="Overmann J."/>
            <person name="Amann R."/>
            <person name="Jetten M.S.M."/>
            <person name="Mascher T."/>
            <person name="Medema M.H."/>
            <person name="Devos D.P."/>
            <person name="Kaster A.-K."/>
            <person name="Ovreas L."/>
            <person name="Rohde M."/>
            <person name="Galperin M.Y."/>
            <person name="Jogler C."/>
        </authorList>
    </citation>
    <scope>NUCLEOTIDE SEQUENCE [LARGE SCALE GENOMIC DNA]</scope>
    <source>
        <strain evidence="4 5">Pan181</strain>
    </source>
</reference>
<dbReference type="EMBL" id="CP036278">
    <property type="protein sequence ID" value="QDU57289.1"/>
    <property type="molecule type" value="Genomic_DNA"/>
</dbReference>
<evidence type="ECO:0000313" key="5">
    <source>
        <dbReference type="Proteomes" id="UP000315750"/>
    </source>
</evidence>